<keyword evidence="2" id="KW-0812">Transmembrane</keyword>
<evidence type="ECO:0008006" key="5">
    <source>
        <dbReference type="Google" id="ProtNLM"/>
    </source>
</evidence>
<dbReference type="Proteomes" id="UP000199086">
    <property type="component" value="Unassembled WGS sequence"/>
</dbReference>
<sequence>MSAEEDLSRRQTKYLALMSLRVICFVAAIFLHGAWRWVAVGGAAFLPAIAVVIANAIDLRAKKGGEVPQVTQPASDQAMIEGSTTPEPPIIIPGEAEPDELRPGPDDPRDRRRADPGSAADR</sequence>
<feature type="compositionally biased region" description="Basic and acidic residues" evidence="1">
    <location>
        <begin position="99"/>
        <end position="122"/>
    </location>
</feature>
<dbReference type="Pfam" id="PF11298">
    <property type="entry name" value="DUF3099"/>
    <property type="match status" value="1"/>
</dbReference>
<evidence type="ECO:0000313" key="3">
    <source>
        <dbReference type="EMBL" id="SDB90962.1"/>
    </source>
</evidence>
<organism evidence="3 4">
    <name type="scientific">Raineyella antarctica</name>
    <dbReference type="NCBI Taxonomy" id="1577474"/>
    <lineage>
        <taxon>Bacteria</taxon>
        <taxon>Bacillati</taxon>
        <taxon>Actinomycetota</taxon>
        <taxon>Actinomycetes</taxon>
        <taxon>Propionibacteriales</taxon>
        <taxon>Propionibacteriaceae</taxon>
        <taxon>Raineyella</taxon>
    </lineage>
</organism>
<evidence type="ECO:0000313" key="4">
    <source>
        <dbReference type="Proteomes" id="UP000199086"/>
    </source>
</evidence>
<keyword evidence="4" id="KW-1185">Reference proteome</keyword>
<evidence type="ECO:0000256" key="2">
    <source>
        <dbReference type="SAM" id="Phobius"/>
    </source>
</evidence>
<protein>
    <recommendedName>
        <fullName evidence="5">DUF3099 domain-containing protein</fullName>
    </recommendedName>
</protein>
<gene>
    <name evidence="3" type="ORF">GA0111570_1088</name>
</gene>
<feature type="transmembrane region" description="Helical" evidence="2">
    <location>
        <begin position="12"/>
        <end position="31"/>
    </location>
</feature>
<keyword evidence="2" id="KW-1133">Transmembrane helix</keyword>
<dbReference type="AlphaFoldDB" id="A0A1G6H9M2"/>
<dbReference type="EMBL" id="FMYF01000008">
    <property type="protein sequence ID" value="SDB90962.1"/>
    <property type="molecule type" value="Genomic_DNA"/>
</dbReference>
<keyword evidence="2" id="KW-0472">Membrane</keyword>
<feature type="transmembrane region" description="Helical" evidence="2">
    <location>
        <begin position="37"/>
        <end position="57"/>
    </location>
</feature>
<reference evidence="3 4" key="1">
    <citation type="submission" date="2016-06" db="EMBL/GenBank/DDBJ databases">
        <authorList>
            <person name="Olsen C.W."/>
            <person name="Carey S."/>
            <person name="Hinshaw L."/>
            <person name="Karasin A.I."/>
        </authorList>
    </citation>
    <scope>NUCLEOTIDE SEQUENCE [LARGE SCALE GENOMIC DNA]</scope>
    <source>
        <strain evidence="3 4">LZ-22</strain>
    </source>
</reference>
<evidence type="ECO:0000256" key="1">
    <source>
        <dbReference type="SAM" id="MobiDB-lite"/>
    </source>
</evidence>
<proteinExistence type="predicted"/>
<feature type="region of interest" description="Disordered" evidence="1">
    <location>
        <begin position="65"/>
        <end position="122"/>
    </location>
</feature>
<dbReference type="InterPro" id="IPR021449">
    <property type="entry name" value="DUF3099"/>
</dbReference>
<accession>A0A1G6H9M2</accession>
<dbReference type="STRING" id="1577474.GA0111570_1088"/>
<name>A0A1G6H9M2_9ACTN</name>